<evidence type="ECO:0000313" key="7">
    <source>
        <dbReference type="EMBL" id="CEG00207.1"/>
    </source>
</evidence>
<keyword evidence="4" id="KW-0547">Nucleotide-binding</keyword>
<evidence type="ECO:0000256" key="2">
    <source>
        <dbReference type="ARBA" id="ARBA00022801"/>
    </source>
</evidence>
<dbReference type="AlphaFoldDB" id="A0A096P877"/>
<evidence type="ECO:0000256" key="4">
    <source>
        <dbReference type="PIRSR" id="PIRSR600407-2"/>
    </source>
</evidence>
<dbReference type="InterPro" id="IPR000407">
    <property type="entry name" value="GDA1_CD39_NTPase"/>
</dbReference>
<keyword evidence="4" id="KW-0067">ATP-binding</keyword>
<comment type="similarity">
    <text evidence="1 5">Belongs to the GDA1/CD39 NTPase family.</text>
</comment>
<dbReference type="InParanoid" id="A0A096P877"/>
<keyword evidence="2 5" id="KW-0378">Hydrolase</keyword>
<accession>A0A096P877</accession>
<evidence type="ECO:0000256" key="5">
    <source>
        <dbReference type="RuleBase" id="RU003833"/>
    </source>
</evidence>
<dbReference type="GO" id="GO:0005524">
    <property type="term" value="F:ATP binding"/>
    <property type="evidence" value="ECO:0007669"/>
    <property type="project" value="UniProtKB-KW"/>
</dbReference>
<dbReference type="GeneID" id="9837552"/>
<evidence type="ECO:0000256" key="1">
    <source>
        <dbReference type="ARBA" id="ARBA00009283"/>
    </source>
</evidence>
<reference evidence="8" key="1">
    <citation type="journal article" date="2006" name="Proc. Natl. Acad. Sci. U.S.A.">
        <title>Genome analysis of the smallest free-living eukaryote Ostreococcus tauri unveils many unique features.</title>
        <authorList>
            <person name="Derelle E."/>
            <person name="Ferraz C."/>
            <person name="Rombauts S."/>
            <person name="Rouze P."/>
            <person name="Worden A.Z."/>
            <person name="Robbens S."/>
            <person name="Partensky F."/>
            <person name="Degroeve S."/>
            <person name="Echeynie S."/>
            <person name="Cooke R."/>
            <person name="Saeys Y."/>
            <person name="Wuyts J."/>
            <person name="Jabbari K."/>
            <person name="Bowler C."/>
            <person name="Panaud O."/>
            <person name="Piegu B."/>
            <person name="Ball S.G."/>
            <person name="Ral J.-P."/>
            <person name="Bouget F.-Y."/>
            <person name="Piganeau G."/>
            <person name="De Baets B."/>
            <person name="Picard A."/>
            <person name="Delseny M."/>
            <person name="Demaille J."/>
            <person name="Van de Peer Y."/>
            <person name="Moreau H."/>
        </authorList>
    </citation>
    <scope>NUCLEOTIDE SEQUENCE [LARGE SCALE GENOMIC DNA]</scope>
    <source>
        <strain evidence="8">OTTH 0595 / CCAP 157/2 / RCC745</strain>
    </source>
</reference>
<dbReference type="PANTHER" id="PTHR11782">
    <property type="entry name" value="ADENOSINE/GUANOSINE DIPHOSPHATASE"/>
    <property type="match status" value="1"/>
</dbReference>
<comment type="caution">
    <text evidence="7">The sequence shown here is derived from an EMBL/GenBank/DDBJ whole genome shotgun (WGS) entry which is preliminary data.</text>
</comment>
<proteinExistence type="inferred from homology"/>
<dbReference type="GO" id="GO:0017110">
    <property type="term" value="F:nucleoside diphosphate phosphatase activity"/>
    <property type="evidence" value="ECO:0007669"/>
    <property type="project" value="TreeGrafter"/>
</dbReference>
<dbReference type="Proteomes" id="UP000009170">
    <property type="component" value="Unassembled WGS sequence"/>
</dbReference>
<dbReference type="OrthoDB" id="6372431at2759"/>
<dbReference type="Gene3D" id="3.30.420.150">
    <property type="entry name" value="Exopolyphosphatase. Domain 2"/>
    <property type="match status" value="1"/>
</dbReference>
<feature type="transmembrane region" description="Helical" evidence="6">
    <location>
        <begin position="530"/>
        <end position="550"/>
    </location>
</feature>
<dbReference type="Pfam" id="PF01150">
    <property type="entry name" value="GDA1_CD39"/>
    <property type="match status" value="1"/>
</dbReference>
<dbReference type="EMBL" id="CAID01000013">
    <property type="protein sequence ID" value="CEG00207.1"/>
    <property type="molecule type" value="Genomic_DNA"/>
</dbReference>
<keyword evidence="6" id="KW-0812">Transmembrane</keyword>
<dbReference type="GO" id="GO:0009134">
    <property type="term" value="P:nucleoside diphosphate catabolic process"/>
    <property type="evidence" value="ECO:0007669"/>
    <property type="project" value="TreeGrafter"/>
</dbReference>
<feature type="active site" description="Proton acceptor" evidence="3">
    <location>
        <position position="210"/>
    </location>
</feature>
<dbReference type="Gene3D" id="3.30.420.40">
    <property type="match status" value="1"/>
</dbReference>
<feature type="binding site" evidence="4">
    <location>
        <begin position="263"/>
        <end position="267"/>
    </location>
    <ligand>
        <name>ATP</name>
        <dbReference type="ChEBI" id="CHEBI:30616"/>
    </ligand>
</feature>
<sequence length="572" mass="61820">MSGVDASPSASGDENRAQTMTNASSMGFHSRRTSSVSSFSSTLGDRPSTFVRRPSSFLFACALVCFVLASVTHRPRSAFCEKAPAHVIFVDAGSTGCRAHAFAIENGENDRELFKIKTLGTKAKTRLPLAEMGGKVREELIPALRAAAANIKDPWEREHAAVYVWATAGFRILTPAKQQALWREVREAVTSETKLQHGHGHFRTVDGAEEGFYAWLAANYLSNVDVTVVGRLRGASTPSAPALAEMESDNPLSKTVGAIDVGGGSVQFVALPNGGVGSSLRSMIDLRDAVKVESFLGYGANHMETRWRRELARAGKKENACSFPGYEVDVDGATLTGTGSYDACVRGLRKQIAAMQREQRVTLRMPQDFAKIDRFLGMSLLFHLTNFLTVALPGSLPSMPKASLEEIAAGGKKLCATDWTSLVKNVDGKDPNTPTDRLNGRCFDAALVQALLGVDFDDDLQSGEVGLGFTQSDKRIDFIERVDGAEVEWTLGAAMSVVHPTAARANPNWAKTRVPAACARVFHSSFLEELYQWAVIIMPAAVIVTGYLVYKALQAATNVGTMARSPSFFEVL</sequence>
<dbReference type="FunCoup" id="A0A096P877">
    <property type="interactions" value="758"/>
</dbReference>
<dbReference type="GO" id="GO:0016020">
    <property type="term" value="C:membrane"/>
    <property type="evidence" value="ECO:0007669"/>
    <property type="project" value="TreeGrafter"/>
</dbReference>
<organism evidence="7 8">
    <name type="scientific">Ostreococcus tauri</name>
    <name type="common">Marine green alga</name>
    <dbReference type="NCBI Taxonomy" id="70448"/>
    <lineage>
        <taxon>Eukaryota</taxon>
        <taxon>Viridiplantae</taxon>
        <taxon>Chlorophyta</taxon>
        <taxon>Mamiellophyceae</taxon>
        <taxon>Mamiellales</taxon>
        <taxon>Bathycoccaceae</taxon>
        <taxon>Ostreococcus</taxon>
    </lineage>
</organism>
<gene>
    <name evidence="7" type="ORF">OT_ostta13g02690</name>
</gene>
<keyword evidence="8" id="KW-1185">Reference proteome</keyword>
<dbReference type="CDD" id="cd24003">
    <property type="entry name" value="ASKHA_NBD_GDA1_CD39_NTPase"/>
    <property type="match status" value="1"/>
</dbReference>
<evidence type="ECO:0000313" key="8">
    <source>
        <dbReference type="Proteomes" id="UP000009170"/>
    </source>
</evidence>
<dbReference type="KEGG" id="ota:OT_ostta13g02690"/>
<keyword evidence="6" id="KW-0472">Membrane</keyword>
<keyword evidence="6" id="KW-1133">Transmembrane helix</keyword>
<reference evidence="7 8" key="2">
    <citation type="journal article" date="2014" name="BMC Genomics">
        <title>An improved genome of the model marine alga Ostreococcus tauri unfolds by assessing Illumina de novo assemblies.</title>
        <authorList>
            <person name="Blanc-Mathieu R."/>
            <person name="Verhelst B."/>
            <person name="Derelle E."/>
            <person name="Rombauts S."/>
            <person name="Bouget F.Y."/>
            <person name="Carre I."/>
            <person name="Chateau A."/>
            <person name="Eyre-Walker A."/>
            <person name="Grimsley N."/>
            <person name="Moreau H."/>
            <person name="Piegu B."/>
            <person name="Rivals E."/>
            <person name="Schackwitz W."/>
            <person name="Van de Peer Y."/>
            <person name="Piganeau G."/>
        </authorList>
    </citation>
    <scope>NUCLEOTIDE SEQUENCE [LARGE SCALE GENOMIC DNA]</scope>
    <source>
        <strain evidence="8">OTTH 0595 / CCAP 157/2 / RCC745</strain>
    </source>
</reference>
<evidence type="ECO:0000256" key="6">
    <source>
        <dbReference type="SAM" id="Phobius"/>
    </source>
</evidence>
<dbReference type="PROSITE" id="PS01238">
    <property type="entry name" value="GDA1_CD39_NTPASE"/>
    <property type="match status" value="1"/>
</dbReference>
<dbReference type="PANTHER" id="PTHR11782:SF83">
    <property type="entry name" value="GUANOSINE-DIPHOSPHATASE"/>
    <property type="match status" value="1"/>
</dbReference>
<evidence type="ECO:0000256" key="3">
    <source>
        <dbReference type="PIRSR" id="PIRSR600407-1"/>
    </source>
</evidence>
<dbReference type="RefSeq" id="XP_003082751.2">
    <property type="nucleotide sequence ID" value="XM_003082703.2"/>
</dbReference>
<name>A0A096P877_OSTTA</name>
<protein>
    <submittedName>
        <fullName evidence="7">Nucleoside phosphatase GDA1/CD39</fullName>
    </submittedName>
</protein>